<feature type="domain" description="UBX" evidence="1">
    <location>
        <begin position="163"/>
        <end position="235"/>
    </location>
</feature>
<evidence type="ECO:0000313" key="4">
    <source>
        <dbReference type="Proteomes" id="UP000019763"/>
    </source>
</evidence>
<dbReference type="SUPFAM" id="SSF102848">
    <property type="entry name" value="NSFL1 (p97 ATPase) cofactor p47, SEP domain"/>
    <property type="match status" value="1"/>
</dbReference>
<evidence type="ECO:0000313" key="3">
    <source>
        <dbReference type="EMBL" id="EZG47489.1"/>
    </source>
</evidence>
<keyword evidence="4" id="KW-1185">Reference proteome</keyword>
<dbReference type="Gene3D" id="3.30.420.210">
    <property type="entry name" value="SEP domain"/>
    <property type="match status" value="1"/>
</dbReference>
<dbReference type="InterPro" id="IPR029071">
    <property type="entry name" value="Ubiquitin-like_domsf"/>
</dbReference>
<dbReference type="SUPFAM" id="SSF54236">
    <property type="entry name" value="Ubiquitin-like"/>
    <property type="match status" value="1"/>
</dbReference>
<comment type="caution">
    <text evidence="3">The sequence shown here is derived from an EMBL/GenBank/DDBJ whole genome shotgun (WGS) entry which is preliminary data.</text>
</comment>
<dbReference type="Gene3D" id="3.10.20.90">
    <property type="entry name" value="Phosphatidylinositol 3-kinase Catalytic Subunit, Chain A, domain 1"/>
    <property type="match status" value="1"/>
</dbReference>
<gene>
    <name evidence="3" type="ORF">GNI_131170</name>
</gene>
<dbReference type="InterPro" id="IPR001012">
    <property type="entry name" value="UBX_dom"/>
</dbReference>
<dbReference type="EMBL" id="AFNH02000978">
    <property type="protein sequence ID" value="EZG47489.1"/>
    <property type="molecule type" value="Genomic_DNA"/>
</dbReference>
<dbReference type="GO" id="GO:0000045">
    <property type="term" value="P:autophagosome assembly"/>
    <property type="evidence" value="ECO:0007669"/>
    <property type="project" value="TreeGrafter"/>
</dbReference>
<organism evidence="3 4">
    <name type="scientific">Gregarina niphandrodes</name>
    <name type="common">Septate eugregarine</name>
    <dbReference type="NCBI Taxonomy" id="110365"/>
    <lineage>
        <taxon>Eukaryota</taxon>
        <taxon>Sar</taxon>
        <taxon>Alveolata</taxon>
        <taxon>Apicomplexa</taxon>
        <taxon>Conoidasida</taxon>
        <taxon>Gregarinasina</taxon>
        <taxon>Eugregarinorida</taxon>
        <taxon>Gregarinidae</taxon>
        <taxon>Gregarina</taxon>
    </lineage>
</organism>
<proteinExistence type="predicted"/>
<dbReference type="PANTHER" id="PTHR23333">
    <property type="entry name" value="UBX DOMAIN CONTAINING PROTEIN"/>
    <property type="match status" value="1"/>
</dbReference>
<dbReference type="PANTHER" id="PTHR23333:SF20">
    <property type="entry name" value="NSFL1 COFACTOR P47"/>
    <property type="match status" value="1"/>
</dbReference>
<dbReference type="OrthoDB" id="25887at2759"/>
<dbReference type="GO" id="GO:0061025">
    <property type="term" value="P:membrane fusion"/>
    <property type="evidence" value="ECO:0007669"/>
    <property type="project" value="TreeGrafter"/>
</dbReference>
<dbReference type="GeneID" id="22914597"/>
<dbReference type="GO" id="GO:0005829">
    <property type="term" value="C:cytosol"/>
    <property type="evidence" value="ECO:0007669"/>
    <property type="project" value="TreeGrafter"/>
</dbReference>
<dbReference type="PROSITE" id="PS50033">
    <property type="entry name" value="UBX"/>
    <property type="match status" value="1"/>
</dbReference>
<feature type="domain" description="SEP" evidence="2">
    <location>
        <begin position="38"/>
        <end position="104"/>
    </location>
</feature>
<dbReference type="Pfam" id="PF00789">
    <property type="entry name" value="UBX"/>
    <property type="match status" value="1"/>
</dbReference>
<dbReference type="GO" id="GO:0043161">
    <property type="term" value="P:proteasome-mediated ubiquitin-dependent protein catabolic process"/>
    <property type="evidence" value="ECO:0007669"/>
    <property type="project" value="TreeGrafter"/>
</dbReference>
<evidence type="ECO:0000259" key="2">
    <source>
        <dbReference type="PROSITE" id="PS51399"/>
    </source>
</evidence>
<protein>
    <submittedName>
        <fullName evidence="3">UBX domain protein</fullName>
    </submittedName>
</protein>
<dbReference type="RefSeq" id="XP_011132175.1">
    <property type="nucleotide sequence ID" value="XM_011133873.1"/>
</dbReference>
<dbReference type="eggNOG" id="KOG2086">
    <property type="taxonomic scope" value="Eukaryota"/>
</dbReference>
<dbReference type="Proteomes" id="UP000019763">
    <property type="component" value="Unassembled WGS sequence"/>
</dbReference>
<dbReference type="GO" id="GO:0031468">
    <property type="term" value="P:nuclear membrane reassembly"/>
    <property type="evidence" value="ECO:0007669"/>
    <property type="project" value="TreeGrafter"/>
</dbReference>
<dbReference type="Pfam" id="PF08059">
    <property type="entry name" value="SEP"/>
    <property type="match status" value="1"/>
</dbReference>
<evidence type="ECO:0000259" key="1">
    <source>
        <dbReference type="PROSITE" id="PS50033"/>
    </source>
</evidence>
<dbReference type="OMA" id="SRCQRSC"/>
<dbReference type="AlphaFoldDB" id="A0A023B211"/>
<dbReference type="InterPro" id="IPR012989">
    <property type="entry name" value="SEP_domain"/>
</dbReference>
<sequence>MGIKTISDYEEAANKKKGNTTFAGGEQSGLAIDQPVTSSNERMELYADGFMMLGRFRPFSEPGNRELWEAIKAGEAPAELREVMRKHPEGLTVEIVDKTSRVYNQEPERRVEQASHLFQGPGYSLSPTAGPELTEPHQPSFKDKLKSKLCGVGSTAKPFSVDNSKPTITLNFRYLDGSRGSQTFNLHHNVDDVYQFVTAHTNPGRPFQIVHGFPPKALPIDINIVNLQNELLTQR</sequence>
<dbReference type="InterPro" id="IPR036241">
    <property type="entry name" value="NSFL1C_SEP_dom_sf"/>
</dbReference>
<reference evidence="3" key="1">
    <citation type="submission" date="2013-12" db="EMBL/GenBank/DDBJ databases">
        <authorList>
            <person name="Omoto C.K."/>
            <person name="Sibley D."/>
            <person name="Venepally P."/>
            <person name="Hadjithomas M."/>
            <person name="Karamycheva S."/>
            <person name="Brunk B."/>
            <person name="Roos D."/>
            <person name="Caler E."/>
            <person name="Lorenzi H."/>
        </authorList>
    </citation>
    <scope>NUCLEOTIDE SEQUENCE</scope>
</reference>
<dbReference type="GO" id="GO:0007030">
    <property type="term" value="P:Golgi organization"/>
    <property type="evidence" value="ECO:0007669"/>
    <property type="project" value="TreeGrafter"/>
</dbReference>
<accession>A0A023B211</accession>
<dbReference type="VEuPathDB" id="CryptoDB:GNI_131170"/>
<dbReference type="PROSITE" id="PS51399">
    <property type="entry name" value="SEP"/>
    <property type="match status" value="1"/>
</dbReference>
<dbReference type="GO" id="GO:0043130">
    <property type="term" value="F:ubiquitin binding"/>
    <property type="evidence" value="ECO:0007669"/>
    <property type="project" value="TreeGrafter"/>
</dbReference>
<dbReference type="GO" id="GO:0005634">
    <property type="term" value="C:nucleus"/>
    <property type="evidence" value="ECO:0007669"/>
    <property type="project" value="TreeGrafter"/>
</dbReference>
<name>A0A023B211_GRENI</name>